<comment type="caution">
    <text evidence="1">The sequence shown here is derived from an EMBL/GenBank/DDBJ whole genome shotgun (WGS) entry which is preliminary data.</text>
</comment>
<evidence type="ECO:0000313" key="1">
    <source>
        <dbReference type="EMBL" id="MCU4743333.1"/>
    </source>
</evidence>
<dbReference type="Proteomes" id="UP001321018">
    <property type="component" value="Unassembled WGS sequence"/>
</dbReference>
<reference evidence="1" key="1">
    <citation type="submission" date="2022-09" db="EMBL/GenBank/DDBJ databases">
        <title>Enrichment on poylsaccharides allowed isolation of novel metabolic and taxonomic groups of Haloarchaea.</title>
        <authorList>
            <person name="Sorokin D.Y."/>
            <person name="Elcheninov A.G."/>
            <person name="Khizhniak T.V."/>
            <person name="Kolganova T.V."/>
            <person name="Kublanov I.V."/>
        </authorList>
    </citation>
    <scope>NUCLEOTIDE SEQUENCE</scope>
    <source>
        <strain evidence="1">AArc-xg1-1</strain>
    </source>
</reference>
<evidence type="ECO:0000313" key="2">
    <source>
        <dbReference type="Proteomes" id="UP001321018"/>
    </source>
</evidence>
<sequence length="61" mass="6958">MRQNTINRTVSVMPADVLFIHWTTSLNAPGLFREALVEQTSDLEDLEELLESPNAEPPQYE</sequence>
<name>A0AAP3E361_9EURY</name>
<dbReference type="RefSeq" id="WP_338005150.1">
    <property type="nucleotide sequence ID" value="NZ_JAOPKA010000014.1"/>
</dbReference>
<organism evidence="1 2">
    <name type="scientific">Natronoglomus mannanivorans</name>
    <dbReference type="NCBI Taxonomy" id="2979990"/>
    <lineage>
        <taxon>Archaea</taxon>
        <taxon>Methanobacteriati</taxon>
        <taxon>Methanobacteriota</taxon>
        <taxon>Stenosarchaea group</taxon>
        <taxon>Halobacteria</taxon>
        <taxon>Halobacteriales</taxon>
        <taxon>Natrialbaceae</taxon>
        <taxon>Natronoglomus</taxon>
    </lineage>
</organism>
<gene>
    <name evidence="1" type="ORF">OB960_18255</name>
</gene>
<accession>A0AAP3E361</accession>
<protein>
    <submittedName>
        <fullName evidence="1">Uncharacterized protein</fullName>
    </submittedName>
</protein>
<dbReference type="EMBL" id="JAOPKA010000014">
    <property type="protein sequence ID" value="MCU4743333.1"/>
    <property type="molecule type" value="Genomic_DNA"/>
</dbReference>
<dbReference type="AlphaFoldDB" id="A0AAP3E361"/>
<proteinExistence type="predicted"/>